<feature type="region of interest" description="Disordered" evidence="1">
    <location>
        <begin position="609"/>
        <end position="655"/>
    </location>
</feature>
<dbReference type="EMBL" id="KN823296">
    <property type="protein sequence ID" value="KIO18310.1"/>
    <property type="molecule type" value="Genomic_DNA"/>
</dbReference>
<reference evidence="3" key="2">
    <citation type="submission" date="2015-01" db="EMBL/GenBank/DDBJ databases">
        <title>Evolutionary Origins and Diversification of the Mycorrhizal Mutualists.</title>
        <authorList>
            <consortium name="DOE Joint Genome Institute"/>
            <consortium name="Mycorrhizal Genomics Consortium"/>
            <person name="Kohler A."/>
            <person name="Kuo A."/>
            <person name="Nagy L.G."/>
            <person name="Floudas D."/>
            <person name="Copeland A."/>
            <person name="Barry K.W."/>
            <person name="Cichocki N."/>
            <person name="Veneault-Fourrey C."/>
            <person name="LaButti K."/>
            <person name="Lindquist E.A."/>
            <person name="Lipzen A."/>
            <person name="Lundell T."/>
            <person name="Morin E."/>
            <person name="Murat C."/>
            <person name="Riley R."/>
            <person name="Ohm R."/>
            <person name="Sun H."/>
            <person name="Tunlid A."/>
            <person name="Henrissat B."/>
            <person name="Grigoriev I.V."/>
            <person name="Hibbett D.S."/>
            <person name="Martin F."/>
        </authorList>
    </citation>
    <scope>NUCLEOTIDE SEQUENCE [LARGE SCALE GENOMIC DNA]</scope>
    <source>
        <strain evidence="3">MUT 4182</strain>
    </source>
</reference>
<dbReference type="Proteomes" id="UP000054248">
    <property type="component" value="Unassembled WGS sequence"/>
</dbReference>
<reference evidence="2 3" key="1">
    <citation type="submission" date="2014-04" db="EMBL/GenBank/DDBJ databases">
        <authorList>
            <consortium name="DOE Joint Genome Institute"/>
            <person name="Kuo A."/>
            <person name="Girlanda M."/>
            <person name="Perotto S."/>
            <person name="Kohler A."/>
            <person name="Nagy L.G."/>
            <person name="Floudas D."/>
            <person name="Copeland A."/>
            <person name="Barry K.W."/>
            <person name="Cichocki N."/>
            <person name="Veneault-Fourrey C."/>
            <person name="LaButti K."/>
            <person name="Lindquist E.A."/>
            <person name="Lipzen A."/>
            <person name="Lundell T."/>
            <person name="Morin E."/>
            <person name="Murat C."/>
            <person name="Sun H."/>
            <person name="Tunlid A."/>
            <person name="Henrissat B."/>
            <person name="Grigoriev I.V."/>
            <person name="Hibbett D.S."/>
            <person name="Martin F."/>
            <person name="Nordberg H.P."/>
            <person name="Cantor M.N."/>
            <person name="Hua S.X."/>
        </authorList>
    </citation>
    <scope>NUCLEOTIDE SEQUENCE [LARGE SCALE GENOMIC DNA]</scope>
    <source>
        <strain evidence="2 3">MUT 4182</strain>
    </source>
</reference>
<dbReference type="AlphaFoldDB" id="A0A0C3PU20"/>
<evidence type="ECO:0000313" key="2">
    <source>
        <dbReference type="EMBL" id="KIO18310.1"/>
    </source>
</evidence>
<dbReference type="HOGENOM" id="CLU_021059_0_0_1"/>
<organism evidence="2 3">
    <name type="scientific">Tulasnella calospora MUT 4182</name>
    <dbReference type="NCBI Taxonomy" id="1051891"/>
    <lineage>
        <taxon>Eukaryota</taxon>
        <taxon>Fungi</taxon>
        <taxon>Dikarya</taxon>
        <taxon>Basidiomycota</taxon>
        <taxon>Agaricomycotina</taxon>
        <taxon>Agaricomycetes</taxon>
        <taxon>Cantharellales</taxon>
        <taxon>Tulasnellaceae</taxon>
        <taxon>Tulasnella</taxon>
    </lineage>
</organism>
<accession>A0A0C3PU20</accession>
<proteinExistence type="predicted"/>
<name>A0A0C3PU20_9AGAM</name>
<sequence length="762" mass="84373">MKQLWQQKAQHRPNFYAGGDVPVDDTRSWGGASSEGSADSLFIEQFPVLDSDPSLPGPPSSASDLESRVSHLSLAASRPQLILQKESEWQRWNVSAILSRALVKRRARRHLDKLIAADTKENEPAVAKLQRYNAAAGLMRIVEKERDGGETVARRFAKSKSRRAEGTRALLKLSDDELDKSGYEAIRTCSTQMASGRLLVVLLRNSNESSFLGKSISPLLRDGAEGPAAILYLAIEQGDSFFHHISDHFIFDFCKRVVNTEGVFNPKWYCAAKLLCMLLDNADYARLKLEHQAAQQSLLSTILKSILQTVTEEQETTVSSISEYQFVFRGLPVLPLLAGCCKCIKNNPELEQIILSTPLKSFLELLIHSVFPQQSRPGKLNTEGLLAAYALITFLKVASAAKLFLDVEFSRFAAFLVDWLLRPFESARASGEDMHYSDALNEDLYITCLCALPGSTSSIALSDVLKEGLVRLNSCKQFEYGPLDLVNRLLWLSNVETMKDQIHRALVEGGACEFLTQTLNHRPRDASDASDAWDRGLWRAKGLAMTCLGNIVERMNKEQFCNYLKEEMIVSVVAIKEDAAVPLVQKGQAIFLLQRYTLAADRSGVQPFYRENTSNMTEEYRSADPGNLARPPSAPHFGSGSSAPPPPSLPKPLSSTESFHQVDILGISEECRNTDPGNLARPPSAPREGFGSPALTAPVPAPPPLLPIVRPFHRKDTLQAAEEFRTVGPGDPRSRRRPLLTKLWSSMRRWILGTSTATTIAP</sequence>
<feature type="region of interest" description="Disordered" evidence="1">
    <location>
        <begin position="670"/>
        <end position="702"/>
    </location>
</feature>
<evidence type="ECO:0000256" key="1">
    <source>
        <dbReference type="SAM" id="MobiDB-lite"/>
    </source>
</evidence>
<protein>
    <submittedName>
        <fullName evidence="2">Uncharacterized protein</fullName>
    </submittedName>
</protein>
<dbReference type="OrthoDB" id="3247340at2759"/>
<feature type="region of interest" description="Disordered" evidence="1">
    <location>
        <begin position="1"/>
        <end position="36"/>
    </location>
</feature>
<evidence type="ECO:0000313" key="3">
    <source>
        <dbReference type="Proteomes" id="UP000054248"/>
    </source>
</evidence>
<gene>
    <name evidence="2" type="ORF">M407DRAFT_32017</name>
</gene>
<keyword evidence="3" id="KW-1185">Reference proteome</keyword>